<evidence type="ECO:0000256" key="5">
    <source>
        <dbReference type="ARBA" id="ARBA00022786"/>
    </source>
</evidence>
<accession>A0A6S7IX24</accession>
<dbReference type="GO" id="GO:0005737">
    <property type="term" value="C:cytoplasm"/>
    <property type="evidence" value="ECO:0007669"/>
    <property type="project" value="TreeGrafter"/>
</dbReference>
<dbReference type="GO" id="GO:0006511">
    <property type="term" value="P:ubiquitin-dependent protein catabolic process"/>
    <property type="evidence" value="ECO:0007669"/>
    <property type="project" value="TreeGrafter"/>
</dbReference>
<dbReference type="Gene3D" id="3.90.1750.10">
    <property type="entry name" value="Hect, E3 ligase catalytic domains"/>
    <property type="match status" value="1"/>
</dbReference>
<dbReference type="Proteomes" id="UP001152795">
    <property type="component" value="Unassembled WGS sequence"/>
</dbReference>
<evidence type="ECO:0000256" key="3">
    <source>
        <dbReference type="ARBA" id="ARBA00012485"/>
    </source>
</evidence>
<dbReference type="AlphaFoldDB" id="A0A6S7IX24"/>
<feature type="compositionally biased region" description="Polar residues" evidence="7">
    <location>
        <begin position="250"/>
        <end position="265"/>
    </location>
</feature>
<keyword evidence="5 6" id="KW-0833">Ubl conjugation pathway</keyword>
<dbReference type="EMBL" id="CACRXK020005450">
    <property type="protein sequence ID" value="CAB4006228.1"/>
    <property type="molecule type" value="Genomic_DNA"/>
</dbReference>
<dbReference type="GO" id="GO:0016874">
    <property type="term" value="F:ligase activity"/>
    <property type="evidence" value="ECO:0007669"/>
    <property type="project" value="UniProtKB-KW"/>
</dbReference>
<name>A0A6S7IX24_PARCT</name>
<feature type="compositionally biased region" description="Low complexity" evidence="7">
    <location>
        <begin position="24"/>
        <end position="36"/>
    </location>
</feature>
<sequence length="624" mass="68717">MAAADGNRDLLSAAVSGILASLASTSSSQTTSLSSSPNNVTNNEELGPNRSSPALSTTQALAHLFPQCGPRQSYRSETAQPYESESAFRSVASRPKRKRKIKQEKDYSFAKDIVLKDVFLLPSPEYKKVPRGKAREMLYAEGFVTSAVEIHGNWSENDAVKALEEQFKEKLMDIPPPQFEFVRAVGNSIVKPQIQSGQGWTGKVIKHQTGQGPLYIRATRDIAVEIDSEDESSNNERDLKSYFIVKDSPDSPSNDENLTQPNTSTNMINTEKVTIVETLKSMFPGQDEEKYTEVANSSSTLNEAVDNMIDFTSEGFFSSDPTYAPDVESNDTDGLANCIIPTTLGEVLAALEPSKDGRNRISISRETVLEDSIAIFKNPGFDMSKPCKIVFEDEPAIDGGGPKREYFTLLLVSLLSPNISVRLFEGQSGRILPIHNADALRAHLFKVAGKIVASSIVNGCPGFPYFSPAAYTYLVTNSIEEVLEVVSVDDVPDIQILEIINQIDNFPDTNAELDTNVTNCLIDSGFTKALTVESKGEAIMSILLNCDILSQKAELDQFADGLGPLLNKIRSYPDICKSLLVQSDEFTRVTAEKLKSLLMFQDVNDHLKKHLMDYMEMKGKLDRI</sequence>
<dbReference type="InterPro" id="IPR000569">
    <property type="entry name" value="HECT_dom"/>
</dbReference>
<protein>
    <recommendedName>
        <fullName evidence="3">HECT-type E3 ubiquitin transferase</fullName>
        <ecNumber evidence="3">2.3.2.26</ecNumber>
    </recommendedName>
</protein>
<dbReference type="InterPro" id="IPR050409">
    <property type="entry name" value="E3_ubiq-protein_ligase"/>
</dbReference>
<evidence type="ECO:0000313" key="9">
    <source>
        <dbReference type="EMBL" id="CAB4006228.1"/>
    </source>
</evidence>
<keyword evidence="10" id="KW-1185">Reference proteome</keyword>
<comment type="caution">
    <text evidence="9">The sequence shown here is derived from an EMBL/GenBank/DDBJ whole genome shotgun (WGS) entry which is preliminary data.</text>
</comment>
<gene>
    <name evidence="9" type="ORF">PACLA_8A071398</name>
</gene>
<dbReference type="GO" id="GO:0000209">
    <property type="term" value="P:protein polyubiquitination"/>
    <property type="evidence" value="ECO:0007669"/>
    <property type="project" value="TreeGrafter"/>
</dbReference>
<evidence type="ECO:0000313" key="10">
    <source>
        <dbReference type="Proteomes" id="UP001152795"/>
    </source>
</evidence>
<dbReference type="PROSITE" id="PS50237">
    <property type="entry name" value="HECT"/>
    <property type="match status" value="1"/>
</dbReference>
<proteinExistence type="predicted"/>
<keyword evidence="9" id="KW-0436">Ligase</keyword>
<evidence type="ECO:0000256" key="4">
    <source>
        <dbReference type="ARBA" id="ARBA00022679"/>
    </source>
</evidence>
<evidence type="ECO:0000256" key="6">
    <source>
        <dbReference type="PROSITE-ProRule" id="PRU00104"/>
    </source>
</evidence>
<dbReference type="PANTHER" id="PTHR11254:SF67">
    <property type="entry name" value="E3 UBIQUITIN-PROTEIN LIGASE HUWE1"/>
    <property type="match status" value="1"/>
</dbReference>
<dbReference type="EC" id="2.3.2.26" evidence="3"/>
<feature type="region of interest" description="Disordered" evidence="7">
    <location>
        <begin position="24"/>
        <end position="54"/>
    </location>
</feature>
<organism evidence="9 10">
    <name type="scientific">Paramuricea clavata</name>
    <name type="common">Red gorgonian</name>
    <name type="synonym">Violescent sea-whip</name>
    <dbReference type="NCBI Taxonomy" id="317549"/>
    <lineage>
        <taxon>Eukaryota</taxon>
        <taxon>Metazoa</taxon>
        <taxon>Cnidaria</taxon>
        <taxon>Anthozoa</taxon>
        <taxon>Octocorallia</taxon>
        <taxon>Malacalcyonacea</taxon>
        <taxon>Plexauridae</taxon>
        <taxon>Paramuricea</taxon>
    </lineage>
</organism>
<evidence type="ECO:0000256" key="2">
    <source>
        <dbReference type="ARBA" id="ARBA00004906"/>
    </source>
</evidence>
<evidence type="ECO:0000256" key="7">
    <source>
        <dbReference type="SAM" id="MobiDB-lite"/>
    </source>
</evidence>
<dbReference type="InterPro" id="IPR035983">
    <property type="entry name" value="Hect_E3_ubiquitin_ligase"/>
</dbReference>
<keyword evidence="4" id="KW-0808">Transferase</keyword>
<feature type="region of interest" description="Disordered" evidence="7">
    <location>
        <begin position="227"/>
        <end position="265"/>
    </location>
</feature>
<evidence type="ECO:0000259" key="8">
    <source>
        <dbReference type="PROSITE" id="PS50237"/>
    </source>
</evidence>
<comment type="caution">
    <text evidence="6">Lacks conserved residue(s) required for the propagation of feature annotation.</text>
</comment>
<feature type="compositionally biased region" description="Polar residues" evidence="7">
    <location>
        <begin position="73"/>
        <end position="83"/>
    </location>
</feature>
<comment type="pathway">
    <text evidence="2">Protein modification; protein ubiquitination.</text>
</comment>
<feature type="domain" description="HECT" evidence="8">
    <location>
        <begin position="379"/>
        <end position="598"/>
    </location>
</feature>
<dbReference type="SUPFAM" id="SSF56204">
    <property type="entry name" value="Hect, E3 ligase catalytic domain"/>
    <property type="match status" value="1"/>
</dbReference>
<evidence type="ECO:0000256" key="1">
    <source>
        <dbReference type="ARBA" id="ARBA00000885"/>
    </source>
</evidence>
<reference evidence="9" key="1">
    <citation type="submission" date="2020-04" db="EMBL/GenBank/DDBJ databases">
        <authorList>
            <person name="Alioto T."/>
            <person name="Alioto T."/>
            <person name="Gomez Garrido J."/>
        </authorList>
    </citation>
    <scope>NUCLEOTIDE SEQUENCE</scope>
    <source>
        <strain evidence="9">A484AB</strain>
    </source>
</reference>
<dbReference type="PANTHER" id="PTHR11254">
    <property type="entry name" value="HECT DOMAIN UBIQUITIN-PROTEIN LIGASE"/>
    <property type="match status" value="1"/>
</dbReference>
<feature type="region of interest" description="Disordered" evidence="7">
    <location>
        <begin position="70"/>
        <end position="99"/>
    </location>
</feature>
<comment type="catalytic activity">
    <reaction evidence="1">
        <text>S-ubiquitinyl-[E2 ubiquitin-conjugating enzyme]-L-cysteine + [acceptor protein]-L-lysine = [E2 ubiquitin-conjugating enzyme]-L-cysteine + N(6)-ubiquitinyl-[acceptor protein]-L-lysine.</text>
        <dbReference type="EC" id="2.3.2.26"/>
    </reaction>
</comment>
<dbReference type="GO" id="GO:0061630">
    <property type="term" value="F:ubiquitin protein ligase activity"/>
    <property type="evidence" value="ECO:0007669"/>
    <property type="project" value="UniProtKB-EC"/>
</dbReference>
<feature type="compositionally biased region" description="Polar residues" evidence="7">
    <location>
        <begin position="37"/>
        <end position="54"/>
    </location>
</feature>